<evidence type="ECO:0000313" key="16">
    <source>
        <dbReference type="Proteomes" id="UP000295606"/>
    </source>
</evidence>
<accession>A0A4R5LJC6</accession>
<dbReference type="NCBIfam" id="TIGR00344">
    <property type="entry name" value="alaS"/>
    <property type="match status" value="1"/>
</dbReference>
<dbReference type="FunFam" id="3.30.54.20:FF:000001">
    <property type="entry name" value="Alanine--tRNA ligase"/>
    <property type="match status" value="1"/>
</dbReference>
<dbReference type="PANTHER" id="PTHR11777:SF9">
    <property type="entry name" value="ALANINE--TRNA LIGASE, CYTOPLASMIC"/>
    <property type="match status" value="1"/>
</dbReference>
<dbReference type="InterPro" id="IPR045864">
    <property type="entry name" value="aa-tRNA-synth_II/BPL/LPL"/>
</dbReference>
<dbReference type="Gene3D" id="2.40.30.130">
    <property type="match status" value="1"/>
</dbReference>
<comment type="function">
    <text evidence="12">Catalyzes the attachment of alanine to tRNA(Ala) in a two-step reaction: alanine is first activated by ATP to form Ala-AMP and then transferred to the acceptor end of tRNA(Ala). Also edits incorrectly charged Ser-tRNA(Ala) and Gly-tRNA(Ala) via its editing domain.</text>
</comment>
<dbReference type="FunFam" id="2.40.30.130:FF:000001">
    <property type="entry name" value="Alanine--tRNA ligase"/>
    <property type="match status" value="1"/>
</dbReference>
<evidence type="ECO:0000256" key="12">
    <source>
        <dbReference type="HAMAP-Rule" id="MF_00036"/>
    </source>
</evidence>
<dbReference type="GO" id="GO:0006419">
    <property type="term" value="P:alanyl-tRNA aminoacylation"/>
    <property type="evidence" value="ECO:0007669"/>
    <property type="project" value="UniProtKB-UniRule"/>
</dbReference>
<dbReference type="Pfam" id="PF02272">
    <property type="entry name" value="DHHA1"/>
    <property type="match status" value="1"/>
</dbReference>
<evidence type="ECO:0000256" key="6">
    <source>
        <dbReference type="ARBA" id="ARBA00022741"/>
    </source>
</evidence>
<evidence type="ECO:0000256" key="3">
    <source>
        <dbReference type="ARBA" id="ARBA00022555"/>
    </source>
</evidence>
<comment type="subcellular location">
    <subcellularLocation>
        <location evidence="1 12">Cytoplasm</location>
    </subcellularLocation>
</comment>
<dbReference type="PRINTS" id="PR00980">
    <property type="entry name" value="TRNASYNTHALA"/>
</dbReference>
<dbReference type="Gene3D" id="3.30.930.10">
    <property type="entry name" value="Bira Bifunctional Protein, Domain 2"/>
    <property type="match status" value="1"/>
</dbReference>
<dbReference type="PROSITE" id="PS50860">
    <property type="entry name" value="AA_TRNA_LIGASE_II_ALA"/>
    <property type="match status" value="1"/>
</dbReference>
<dbReference type="AlphaFoldDB" id="A0A4R5LJC6"/>
<keyword evidence="8 12" id="KW-0067">ATP-binding</keyword>
<dbReference type="GO" id="GO:0002161">
    <property type="term" value="F:aminoacyl-tRNA deacylase activity"/>
    <property type="evidence" value="ECO:0007669"/>
    <property type="project" value="TreeGrafter"/>
</dbReference>
<keyword evidence="6 12" id="KW-0547">Nucleotide-binding</keyword>
<dbReference type="GO" id="GO:0005524">
    <property type="term" value="F:ATP binding"/>
    <property type="evidence" value="ECO:0007669"/>
    <property type="project" value="UniProtKB-UniRule"/>
</dbReference>
<dbReference type="FunFam" id="3.30.930.10:FF:000004">
    <property type="entry name" value="Alanine--tRNA ligase"/>
    <property type="match status" value="1"/>
</dbReference>
<dbReference type="Gene3D" id="3.30.980.10">
    <property type="entry name" value="Threonyl-trna Synthetase, Chain A, domain 2"/>
    <property type="match status" value="1"/>
</dbReference>
<reference evidence="15 16" key="1">
    <citation type="submission" date="2019-03" db="EMBL/GenBank/DDBJ databases">
        <title>Paraburkholderia sp. isolated from native Mimosa gymnas in Guartela State Park, Brazil.</title>
        <authorList>
            <person name="Paulitsch F."/>
            <person name="Hungria M."/>
            <person name="Delamuta J.R.M."/>
            <person name="Ribeiro R.A."/>
            <person name="Dall'Agnol R."/>
            <person name="Silva J.S.B."/>
        </authorList>
    </citation>
    <scope>NUCLEOTIDE SEQUENCE [LARGE SCALE GENOMIC DNA]</scope>
    <source>
        <strain evidence="15 16">CNPSo 3008</strain>
    </source>
</reference>
<sequence>MKAADIREKFLKFFESKGHTIVRSSSLVPGNDPTLLFTNSGMVQFKDVFLGTEKRPYSRATTAQRSVRAGGKHNDLENVGYTARHHTFFEMLGNFSFGDYFKRDAIHYCWELLTKVYALPAEKLTVTVYKEDDEAFDIWAKEIGVPVERIIRIGDNKGARYASDNFWQMADTGPCGPCSEVFYDHGPEIWGGPPGSPEEDGDRFIEIWNLVFMQFNRDAQGNMTPLPKQCVDTGMGLERLAAVLQHVHSNYEIDLFQNLIKAASRETNTPDLTNNSLKVIADHIRACSFLIVDGVIPGNEGRGYVLRRIVRRAIRHGYKLGKKGAFFHKLVADLVAEMGAAYPELAEAQQRVTDVLRQEEERFFETIEHGMSILEAELADLEAKGGKTLSGELAFKLHDTYGFPLDLTADVCRERNVTVDEPAFDEAMARQREQARAAGKFKMTQGLEYSGAKTTFHGYEEIAFDDAKVVALYVDGASVTEVKTGQDAVVVLDHTPFYAESGGQVGDQGVISNASIRFAVADTLKVQADVSGHHGTLEQGTLKVGDVVKAEIDAILRARTARNHSATHLMHKALREVLGSHVQQKGSLVDADKTRFDFAHNAPMTDDEIRRVEQIVNAEVLANAPGIVRVMSYDDAVKGGAMALFGEKYGDEVRVLDLGFSRELCGGTHVTRSGDIGFFKIVMEGGVAAGIRRVEAITGDNAVRFVQELDARVNAAAAALKAQPSELTQRIAQVQDQVKSLEKELGALKSKLASSQGDELVGQAIEVNGVHVLAATLDGADSKTLRETVDKLKDKLKSAAIVLAAVDGGKVSLIAGVTAEASKKVKAGELVNFVAQQVGGKGGGRPDMAQAGGTEPANLPAALAGVKGWVEAKL</sequence>
<dbReference type="PANTHER" id="PTHR11777">
    <property type="entry name" value="ALANYL-TRNA SYNTHETASE"/>
    <property type="match status" value="1"/>
</dbReference>
<protein>
    <recommendedName>
        <fullName evidence="12">Alanine--tRNA ligase</fullName>
        <ecNumber evidence="12">6.1.1.7</ecNumber>
    </recommendedName>
    <alternativeName>
        <fullName evidence="12">Alanyl-tRNA synthetase</fullName>
        <shortName evidence="12">AlaRS</shortName>
    </alternativeName>
</protein>
<dbReference type="InterPro" id="IPR018163">
    <property type="entry name" value="Thr/Ala-tRNA-synth_IIc_edit"/>
</dbReference>
<evidence type="ECO:0000256" key="7">
    <source>
        <dbReference type="ARBA" id="ARBA00022833"/>
    </source>
</evidence>
<dbReference type="Pfam" id="PF07973">
    <property type="entry name" value="tRNA_SAD"/>
    <property type="match status" value="1"/>
</dbReference>
<feature type="binding site" evidence="12">
    <location>
        <position position="669"/>
    </location>
    <ligand>
        <name>Zn(2+)</name>
        <dbReference type="ChEBI" id="CHEBI:29105"/>
    </ligand>
</feature>
<dbReference type="InterPro" id="IPR018165">
    <property type="entry name" value="Ala-tRNA-synth_IIc_core"/>
</dbReference>
<dbReference type="Proteomes" id="UP000295606">
    <property type="component" value="Unassembled WGS sequence"/>
</dbReference>
<evidence type="ECO:0000256" key="9">
    <source>
        <dbReference type="ARBA" id="ARBA00022884"/>
    </source>
</evidence>
<evidence type="ECO:0000256" key="2">
    <source>
        <dbReference type="ARBA" id="ARBA00008226"/>
    </source>
</evidence>
<comment type="similarity">
    <text evidence="2 12">Belongs to the class-II aminoacyl-tRNA synthetase family.</text>
</comment>
<organism evidence="15 16">
    <name type="scientific">Paraburkholderia guartelaensis</name>
    <dbReference type="NCBI Taxonomy" id="2546446"/>
    <lineage>
        <taxon>Bacteria</taxon>
        <taxon>Pseudomonadati</taxon>
        <taxon>Pseudomonadota</taxon>
        <taxon>Betaproteobacteria</taxon>
        <taxon>Burkholderiales</taxon>
        <taxon>Burkholderiaceae</taxon>
        <taxon>Paraburkholderia</taxon>
    </lineage>
</organism>
<dbReference type="GO" id="GO:0008270">
    <property type="term" value="F:zinc ion binding"/>
    <property type="evidence" value="ECO:0007669"/>
    <property type="project" value="UniProtKB-UniRule"/>
</dbReference>
<dbReference type="CDD" id="cd00673">
    <property type="entry name" value="AlaRS_core"/>
    <property type="match status" value="1"/>
</dbReference>
<comment type="catalytic activity">
    <reaction evidence="12">
        <text>tRNA(Ala) + L-alanine + ATP = L-alanyl-tRNA(Ala) + AMP + diphosphate</text>
        <dbReference type="Rhea" id="RHEA:12540"/>
        <dbReference type="Rhea" id="RHEA-COMP:9657"/>
        <dbReference type="Rhea" id="RHEA-COMP:9923"/>
        <dbReference type="ChEBI" id="CHEBI:30616"/>
        <dbReference type="ChEBI" id="CHEBI:33019"/>
        <dbReference type="ChEBI" id="CHEBI:57972"/>
        <dbReference type="ChEBI" id="CHEBI:78442"/>
        <dbReference type="ChEBI" id="CHEBI:78497"/>
        <dbReference type="ChEBI" id="CHEBI:456215"/>
        <dbReference type="EC" id="6.1.1.7"/>
    </reaction>
</comment>
<dbReference type="InterPro" id="IPR009000">
    <property type="entry name" value="Transl_B-barrel_sf"/>
</dbReference>
<evidence type="ECO:0000256" key="10">
    <source>
        <dbReference type="ARBA" id="ARBA00022917"/>
    </source>
</evidence>
<keyword evidence="11 12" id="KW-0030">Aminoacyl-tRNA synthetase</keyword>
<dbReference type="InterPro" id="IPR012947">
    <property type="entry name" value="tRNA_SAD"/>
</dbReference>
<keyword evidence="10 12" id="KW-0648">Protein biosynthesis</keyword>
<dbReference type="InterPro" id="IPR018164">
    <property type="entry name" value="Ala-tRNA-synth_IIc_N"/>
</dbReference>
<comment type="caution">
    <text evidence="15">The sequence shown here is derived from an EMBL/GenBank/DDBJ whole genome shotgun (WGS) entry which is preliminary data.</text>
</comment>
<evidence type="ECO:0000256" key="4">
    <source>
        <dbReference type="ARBA" id="ARBA00022598"/>
    </source>
</evidence>
<dbReference type="GO" id="GO:0005829">
    <property type="term" value="C:cytosol"/>
    <property type="evidence" value="ECO:0007669"/>
    <property type="project" value="TreeGrafter"/>
</dbReference>
<keyword evidence="3 12" id="KW-0820">tRNA-binding</keyword>
<evidence type="ECO:0000256" key="5">
    <source>
        <dbReference type="ARBA" id="ARBA00022723"/>
    </source>
</evidence>
<name>A0A4R5LJC6_9BURK</name>
<feature type="domain" description="Alanyl-transfer RNA synthetases family profile" evidence="14">
    <location>
        <begin position="1"/>
        <end position="708"/>
    </location>
</feature>
<comment type="domain">
    <text evidence="12">Consists of three domains; the N-terminal catalytic domain, the editing domain and the C-terminal C-Ala domain. The editing domain removes incorrectly charged amino acids, while the C-Ala domain, along with tRNA(Ala), serves as a bridge to cooperatively bring together the editing and aminoacylation centers thus stimulating deacylation of misacylated tRNAs.</text>
</comment>
<dbReference type="SUPFAM" id="SSF55681">
    <property type="entry name" value="Class II aaRS and biotin synthetases"/>
    <property type="match status" value="1"/>
</dbReference>
<dbReference type="Gene3D" id="3.30.54.20">
    <property type="match status" value="1"/>
</dbReference>
<dbReference type="Gene3D" id="3.10.310.40">
    <property type="match status" value="1"/>
</dbReference>
<feature type="binding site" evidence="12">
    <location>
        <position position="564"/>
    </location>
    <ligand>
        <name>Zn(2+)</name>
        <dbReference type="ChEBI" id="CHEBI:29105"/>
    </ligand>
</feature>
<evidence type="ECO:0000259" key="14">
    <source>
        <dbReference type="PROSITE" id="PS50860"/>
    </source>
</evidence>
<dbReference type="InterPro" id="IPR018162">
    <property type="entry name" value="Ala-tRNA-ligase_IIc_anticod-bd"/>
</dbReference>
<feature type="binding site" evidence="12">
    <location>
        <position position="665"/>
    </location>
    <ligand>
        <name>Zn(2+)</name>
        <dbReference type="ChEBI" id="CHEBI:29105"/>
    </ligand>
</feature>
<feature type="coiled-coil region" evidence="13">
    <location>
        <begin position="724"/>
        <end position="758"/>
    </location>
</feature>
<keyword evidence="12" id="KW-0963">Cytoplasm</keyword>
<keyword evidence="4 12" id="KW-0436">Ligase</keyword>
<dbReference type="SMART" id="SM00863">
    <property type="entry name" value="tRNA_SAD"/>
    <property type="match status" value="1"/>
</dbReference>
<keyword evidence="9 12" id="KW-0694">RNA-binding</keyword>
<gene>
    <name evidence="12 15" type="primary">alaS</name>
    <name evidence="15" type="ORF">E1N52_07800</name>
</gene>
<evidence type="ECO:0000256" key="13">
    <source>
        <dbReference type="SAM" id="Coils"/>
    </source>
</evidence>
<dbReference type="InterPro" id="IPR002318">
    <property type="entry name" value="Ala-tRNA-lgiase_IIc"/>
</dbReference>
<dbReference type="GO" id="GO:0004813">
    <property type="term" value="F:alanine-tRNA ligase activity"/>
    <property type="evidence" value="ECO:0007669"/>
    <property type="project" value="UniProtKB-UniRule"/>
</dbReference>
<feature type="binding site" evidence="12">
    <location>
        <position position="568"/>
    </location>
    <ligand>
        <name>Zn(2+)</name>
        <dbReference type="ChEBI" id="CHEBI:29105"/>
    </ligand>
</feature>
<keyword evidence="7 12" id="KW-0862">Zinc</keyword>
<dbReference type="RefSeq" id="WP_133181666.1">
    <property type="nucleotide sequence ID" value="NZ_SMOD01000004.1"/>
</dbReference>
<dbReference type="GO" id="GO:0000049">
    <property type="term" value="F:tRNA binding"/>
    <property type="evidence" value="ECO:0007669"/>
    <property type="project" value="UniProtKB-KW"/>
</dbReference>
<evidence type="ECO:0000256" key="11">
    <source>
        <dbReference type="ARBA" id="ARBA00023146"/>
    </source>
</evidence>
<dbReference type="EMBL" id="SMOD01000004">
    <property type="protein sequence ID" value="TDG09676.1"/>
    <property type="molecule type" value="Genomic_DNA"/>
</dbReference>
<dbReference type="SUPFAM" id="SSF50447">
    <property type="entry name" value="Translation proteins"/>
    <property type="match status" value="1"/>
</dbReference>
<dbReference type="OrthoDB" id="9803884at2"/>
<dbReference type="InterPro" id="IPR003156">
    <property type="entry name" value="DHHA1_dom"/>
</dbReference>
<keyword evidence="13" id="KW-0175">Coiled coil</keyword>
<dbReference type="Pfam" id="PF01411">
    <property type="entry name" value="tRNA-synt_2c"/>
    <property type="match status" value="1"/>
</dbReference>
<dbReference type="HAMAP" id="MF_00036_B">
    <property type="entry name" value="Ala_tRNA_synth_B"/>
    <property type="match status" value="1"/>
</dbReference>
<evidence type="ECO:0000256" key="8">
    <source>
        <dbReference type="ARBA" id="ARBA00022840"/>
    </source>
</evidence>
<dbReference type="SUPFAM" id="SSF55186">
    <property type="entry name" value="ThrRS/AlaRS common domain"/>
    <property type="match status" value="1"/>
</dbReference>
<proteinExistence type="inferred from homology"/>
<evidence type="ECO:0000313" key="15">
    <source>
        <dbReference type="EMBL" id="TDG09676.1"/>
    </source>
</evidence>
<keyword evidence="5 12" id="KW-0479">Metal-binding</keyword>
<evidence type="ECO:0000256" key="1">
    <source>
        <dbReference type="ARBA" id="ARBA00004496"/>
    </source>
</evidence>
<comment type="cofactor">
    <cofactor evidence="12">
        <name>Zn(2+)</name>
        <dbReference type="ChEBI" id="CHEBI:29105"/>
    </cofactor>
    <text evidence="12">Binds 1 zinc ion per subunit.</text>
</comment>
<dbReference type="FunFam" id="3.30.980.10:FF:000004">
    <property type="entry name" value="Alanine--tRNA ligase, cytoplasmic"/>
    <property type="match status" value="1"/>
</dbReference>
<dbReference type="FunFam" id="3.10.310.40:FF:000001">
    <property type="entry name" value="Alanine--tRNA ligase"/>
    <property type="match status" value="1"/>
</dbReference>
<dbReference type="EC" id="6.1.1.7" evidence="12"/>
<dbReference type="SUPFAM" id="SSF101353">
    <property type="entry name" value="Putative anticodon-binding domain of alanyl-tRNA synthetase (AlaRS)"/>
    <property type="match status" value="1"/>
</dbReference>
<dbReference type="InterPro" id="IPR050058">
    <property type="entry name" value="Ala-tRNA_ligase"/>
</dbReference>
<dbReference type="Gene3D" id="6.10.250.550">
    <property type="match status" value="1"/>
</dbReference>
<dbReference type="GO" id="GO:0045892">
    <property type="term" value="P:negative regulation of DNA-templated transcription"/>
    <property type="evidence" value="ECO:0007669"/>
    <property type="project" value="TreeGrafter"/>
</dbReference>
<dbReference type="InterPro" id="IPR023033">
    <property type="entry name" value="Ala_tRNA_ligase_euk/bac"/>
</dbReference>